<evidence type="ECO:0000313" key="3">
    <source>
        <dbReference type="Proteomes" id="UP001434883"/>
    </source>
</evidence>
<reference evidence="2 3" key="1">
    <citation type="submission" date="2021-06" db="EMBL/GenBank/DDBJ databases">
        <authorList>
            <person name="Palmer J.M."/>
        </authorList>
    </citation>
    <scope>NUCLEOTIDE SEQUENCE [LARGE SCALE GENOMIC DNA]</scope>
    <source>
        <strain evidence="2 3">XC_2019</strain>
        <tissue evidence="2">Muscle</tissue>
    </source>
</reference>
<gene>
    <name evidence="2" type="ORF">XENOCAPTIV_022536</name>
</gene>
<organism evidence="2 3">
    <name type="scientific">Xenoophorus captivus</name>
    <dbReference type="NCBI Taxonomy" id="1517983"/>
    <lineage>
        <taxon>Eukaryota</taxon>
        <taxon>Metazoa</taxon>
        <taxon>Chordata</taxon>
        <taxon>Craniata</taxon>
        <taxon>Vertebrata</taxon>
        <taxon>Euteleostomi</taxon>
        <taxon>Actinopterygii</taxon>
        <taxon>Neopterygii</taxon>
        <taxon>Teleostei</taxon>
        <taxon>Neoteleostei</taxon>
        <taxon>Acanthomorphata</taxon>
        <taxon>Ovalentaria</taxon>
        <taxon>Atherinomorphae</taxon>
        <taxon>Cyprinodontiformes</taxon>
        <taxon>Goodeidae</taxon>
        <taxon>Xenoophorus</taxon>
    </lineage>
</organism>
<dbReference type="EMBL" id="JAHRIN010072258">
    <property type="protein sequence ID" value="MEQ2216799.1"/>
    <property type="molecule type" value="Genomic_DNA"/>
</dbReference>
<keyword evidence="3" id="KW-1185">Reference proteome</keyword>
<evidence type="ECO:0000313" key="2">
    <source>
        <dbReference type="EMBL" id="MEQ2216799.1"/>
    </source>
</evidence>
<sequence length="95" mass="10201">TELRALQMTDLDLDSRLPPAVGQPVNLPASQSSQLASPPEHQPVSLPTHPPAVQADLTKQSGPSGAEGVIMSLSWCFDRGLQQTSKPALRYFQIP</sequence>
<name>A0ABV0S8A2_9TELE</name>
<dbReference type="Proteomes" id="UP001434883">
    <property type="component" value="Unassembled WGS sequence"/>
</dbReference>
<protein>
    <submittedName>
        <fullName evidence="2">Uncharacterized protein</fullName>
    </submittedName>
</protein>
<feature type="compositionally biased region" description="Low complexity" evidence="1">
    <location>
        <begin position="27"/>
        <end position="39"/>
    </location>
</feature>
<feature type="region of interest" description="Disordered" evidence="1">
    <location>
        <begin position="1"/>
        <end position="65"/>
    </location>
</feature>
<comment type="caution">
    <text evidence="2">The sequence shown here is derived from an EMBL/GenBank/DDBJ whole genome shotgun (WGS) entry which is preliminary data.</text>
</comment>
<feature type="non-terminal residue" evidence="2">
    <location>
        <position position="1"/>
    </location>
</feature>
<evidence type="ECO:0000256" key="1">
    <source>
        <dbReference type="SAM" id="MobiDB-lite"/>
    </source>
</evidence>
<proteinExistence type="predicted"/>
<accession>A0ABV0S8A2</accession>